<evidence type="ECO:0000313" key="2">
    <source>
        <dbReference type="Proteomes" id="UP000032458"/>
    </source>
</evidence>
<dbReference type="EMBL" id="JRKI01000032">
    <property type="protein sequence ID" value="KIZ15698.1"/>
    <property type="molecule type" value="Genomic_DNA"/>
</dbReference>
<dbReference type="Gene3D" id="3.30.70.1210">
    <property type="entry name" value="Crispr-associated protein, domain 2"/>
    <property type="match status" value="1"/>
</dbReference>
<evidence type="ECO:0008006" key="3">
    <source>
        <dbReference type="Google" id="ProtNLM"/>
    </source>
</evidence>
<gene>
    <name evidence="1" type="ORF">SNA_25555</name>
</gene>
<comment type="caution">
    <text evidence="1">The sequence shown here is derived from an EMBL/GenBank/DDBJ whole genome shotgun (WGS) entry which is preliminary data.</text>
</comment>
<dbReference type="AlphaFoldDB" id="A0A0D7CHP0"/>
<dbReference type="Pfam" id="PF08798">
    <property type="entry name" value="CRISPR_assoc"/>
    <property type="match status" value="1"/>
</dbReference>
<accession>A0A0D7CHP0</accession>
<organism evidence="1 2">
    <name type="scientific">Streptomyces natalensis ATCC 27448</name>
    <dbReference type="NCBI Taxonomy" id="1240678"/>
    <lineage>
        <taxon>Bacteria</taxon>
        <taxon>Bacillati</taxon>
        <taxon>Actinomycetota</taxon>
        <taxon>Actinomycetes</taxon>
        <taxon>Kitasatosporales</taxon>
        <taxon>Streptomycetaceae</taxon>
        <taxon>Streptomyces</taxon>
    </lineage>
</organism>
<dbReference type="SUPFAM" id="SSF117987">
    <property type="entry name" value="CRISPR-associated protein"/>
    <property type="match status" value="2"/>
</dbReference>
<dbReference type="CDD" id="cd09727">
    <property type="entry name" value="Cas6_I-E"/>
    <property type="match status" value="1"/>
</dbReference>
<reference evidence="1 2" key="1">
    <citation type="submission" date="2014-09" db="EMBL/GenBank/DDBJ databases">
        <title>Draft genome sequence of Streptomyces natalensis ATCC 27448, producer of the antifungal pimaricin.</title>
        <authorList>
            <person name="Mendes M.V."/>
            <person name="Beites T."/>
            <person name="Pires S."/>
            <person name="Santos C.L."/>
            <person name="Moradas-Ferreira P."/>
        </authorList>
    </citation>
    <scope>NUCLEOTIDE SEQUENCE [LARGE SCALE GENOMIC DNA]</scope>
    <source>
        <strain evidence="1 2">ATCC 27448</strain>
    </source>
</reference>
<dbReference type="Proteomes" id="UP000032458">
    <property type="component" value="Unassembled WGS sequence"/>
</dbReference>
<evidence type="ECO:0000313" key="1">
    <source>
        <dbReference type="EMBL" id="KIZ15698.1"/>
    </source>
</evidence>
<dbReference type="Gene3D" id="3.30.70.1200">
    <property type="entry name" value="Crispr-associated protein, domain 1"/>
    <property type="match status" value="1"/>
</dbReference>
<protein>
    <recommendedName>
        <fullName evidence="3">CRISPR-associated protein Cse3</fullName>
    </recommendedName>
</protein>
<dbReference type="InterPro" id="IPR010179">
    <property type="entry name" value="CRISPR-assoc_prot_Cse3"/>
</dbReference>
<proteinExistence type="predicted"/>
<dbReference type="PATRIC" id="fig|1240678.4.peg.5439"/>
<keyword evidence="2" id="KW-1185">Reference proteome</keyword>
<name>A0A0D7CHP0_9ACTN</name>
<dbReference type="SMART" id="SM01101">
    <property type="entry name" value="CRISPR_assoc"/>
    <property type="match status" value="1"/>
</dbReference>
<sequence>MGPNTAATSAWLTQIVPNYDSYWVQCDLTTGDGLHKRLMKLDEQPAGTPHARQSAGLLYRLDDTPTGPLILAQTWHRPDLTALPDDYGQAETRDMTAFLNHLQQGQQVRYRITANPVRSRSLRVRRDIQTTHGLRELPPDRVPLAGADADQWWTNRAEQAGLAIHNLSQTTPPAILMKAQRGQRRYRHTLLTFTGYATITNLYATRDAITTGIGRARAYGAGLLSLAPA</sequence>
<dbReference type="NCBIfam" id="TIGR01907">
    <property type="entry name" value="casE_Cse3"/>
    <property type="match status" value="1"/>
</dbReference>